<feature type="compositionally biased region" description="Low complexity" evidence="1">
    <location>
        <begin position="533"/>
        <end position="545"/>
    </location>
</feature>
<reference evidence="4" key="1">
    <citation type="journal article" date="2019" name="Int. J. Syst. Evol. Microbiol.">
        <title>The Global Catalogue of Microorganisms (GCM) 10K type strain sequencing project: providing services to taxonomists for standard genome sequencing and annotation.</title>
        <authorList>
            <consortium name="The Broad Institute Genomics Platform"/>
            <consortium name="The Broad Institute Genome Sequencing Center for Infectious Disease"/>
            <person name="Wu L."/>
            <person name="Ma J."/>
        </authorList>
    </citation>
    <scope>NUCLEOTIDE SEQUENCE [LARGE SCALE GENOMIC DNA]</scope>
    <source>
        <strain evidence="4">NBRC 108728</strain>
    </source>
</reference>
<feature type="region of interest" description="Disordered" evidence="1">
    <location>
        <begin position="477"/>
        <end position="545"/>
    </location>
</feature>
<evidence type="ECO:0000313" key="4">
    <source>
        <dbReference type="Proteomes" id="UP001321486"/>
    </source>
</evidence>
<dbReference type="RefSeq" id="WP_286344374.1">
    <property type="nucleotide sequence ID" value="NZ_AP027732.1"/>
</dbReference>
<evidence type="ECO:0008006" key="5">
    <source>
        <dbReference type="Google" id="ProtNLM"/>
    </source>
</evidence>
<keyword evidence="2" id="KW-1133">Transmembrane helix</keyword>
<dbReference type="EMBL" id="AP027732">
    <property type="protein sequence ID" value="BDZ51665.1"/>
    <property type="molecule type" value="Genomic_DNA"/>
</dbReference>
<sequence>MTVRVASSAVITSPQAGQQYQVASGASTPVVVSGTGEPGARVSVTLDGSGATTATVSAQGSWTITFAAVGAGDHTVTAVQTVGTTKQPATSADFTVATTADPAAQLTITSPASGQSIRDVDGDGTFDVPVTGTGQPGSTITVDLGAGISRTTTVATDGTWSTTVTSVPDGPRTVVVTQTTGGTTTGSAAVQITGSRADPVVITSPTAGQVFGGGVAGVTNVIVTGTAEPGSAVKLSVDGGAVKTATAAADGSWTILLDGVVKGTHTLRATETVGTATSAPVSTVFAVVAVPAGGGVVVTSPTEGALIIDVNSDGTENVTVTGVGTPGALISVDLDGVRILTTTVLPDGTWSVRYLALAAGEHSFIASQTVAGVTTSAPENAFSIQDVAPLTVVSPLPGASFTAGVDGRSSVPISGTAQPGAIVTITLDGGTSKTVTADADGDWTLTFTGLVPGTHSFVGTETVSGFTSGPAATAFVVVQGPTTPGGGGTGPGDPGDGGGTGPGTGPGTGTGAGTGTGTGTGTGAGTGTGTGTGIAVPAGTGSTTTPTSVVGGVLAFTGSTVLPWMVVGAGLFALGLGMLGASRGLSRIRAGKR</sequence>
<keyword evidence="2" id="KW-0812">Transmembrane</keyword>
<proteinExistence type="predicted"/>
<keyword evidence="2" id="KW-0472">Membrane</keyword>
<accession>A0ABM8GT58</accession>
<dbReference type="InterPro" id="IPR013783">
    <property type="entry name" value="Ig-like_fold"/>
</dbReference>
<keyword evidence="4" id="KW-1185">Reference proteome</keyword>
<name>A0ABM8GT58_9MICO</name>
<gene>
    <name evidence="3" type="ORF">GCM10025867_39060</name>
</gene>
<evidence type="ECO:0000256" key="2">
    <source>
        <dbReference type="SAM" id="Phobius"/>
    </source>
</evidence>
<feature type="transmembrane region" description="Helical" evidence="2">
    <location>
        <begin position="561"/>
        <end position="585"/>
    </location>
</feature>
<dbReference type="Proteomes" id="UP001321486">
    <property type="component" value="Chromosome"/>
</dbReference>
<organism evidence="3 4">
    <name type="scientific">Frondihabitans sucicola</name>
    <dbReference type="NCBI Taxonomy" id="1268041"/>
    <lineage>
        <taxon>Bacteria</taxon>
        <taxon>Bacillati</taxon>
        <taxon>Actinomycetota</taxon>
        <taxon>Actinomycetes</taxon>
        <taxon>Micrococcales</taxon>
        <taxon>Microbacteriaceae</taxon>
        <taxon>Frondihabitans</taxon>
    </lineage>
</organism>
<evidence type="ECO:0000313" key="3">
    <source>
        <dbReference type="EMBL" id="BDZ51665.1"/>
    </source>
</evidence>
<protein>
    <recommendedName>
        <fullName evidence="5">Bacterial Ig-like domain-containing protein</fullName>
    </recommendedName>
</protein>
<dbReference type="NCBIfam" id="NF033510">
    <property type="entry name" value="Ca_tandemer"/>
    <property type="match status" value="5"/>
</dbReference>
<feature type="compositionally biased region" description="Gly residues" evidence="1">
    <location>
        <begin position="483"/>
        <end position="532"/>
    </location>
</feature>
<dbReference type="Gene3D" id="2.60.40.10">
    <property type="entry name" value="Immunoglobulins"/>
    <property type="match status" value="5"/>
</dbReference>
<evidence type="ECO:0000256" key="1">
    <source>
        <dbReference type="SAM" id="MobiDB-lite"/>
    </source>
</evidence>